<sequence>MTGTSLKFLMAFLMVLDHIGYFIPIEWQAFFHFISRPVAAVFAFLSVQGFIHTRKREDYIKRLYLAGIIMFVGNMAINNLIIKKPEFFVYNSMFLSLALGVTALYILEGVFNKGNSLLGILLILGTIILGMFTEGGYMIIILMLIVYINRNNPLKRDFICLIITAVFIILMIFYLVDTSIISQGNMREILISIGNFSDLLFFAAGIPFFHLYNGKRGKNTRFTKYFFYVFYPMHLWIIGIIASKIA</sequence>
<accession>A0AC61MSY8</accession>
<evidence type="ECO:0000313" key="2">
    <source>
        <dbReference type="Proteomes" id="UP000595814"/>
    </source>
</evidence>
<proteinExistence type="predicted"/>
<organism evidence="1 2">
    <name type="scientific">Miniphocaeibacter halophilus</name>
    <dbReference type="NCBI Taxonomy" id="2931922"/>
    <lineage>
        <taxon>Bacteria</taxon>
        <taxon>Bacillati</taxon>
        <taxon>Bacillota</taxon>
        <taxon>Tissierellia</taxon>
        <taxon>Tissierellales</taxon>
        <taxon>Peptoniphilaceae</taxon>
        <taxon>Miniphocaeibacter</taxon>
    </lineage>
</organism>
<dbReference type="EMBL" id="CP066744">
    <property type="protein sequence ID" value="QQK08785.1"/>
    <property type="molecule type" value="Genomic_DNA"/>
</dbReference>
<protein>
    <submittedName>
        <fullName evidence="1">Beta-carotene 15,15'-monooxygenase</fullName>
    </submittedName>
</protein>
<dbReference type="Proteomes" id="UP000595814">
    <property type="component" value="Chromosome"/>
</dbReference>
<gene>
    <name evidence="1" type="ORF">JFY71_04430</name>
</gene>
<name>A0AC61MSY8_9FIRM</name>
<evidence type="ECO:0000313" key="1">
    <source>
        <dbReference type="EMBL" id="QQK08785.1"/>
    </source>
</evidence>
<reference evidence="1 2" key="1">
    <citation type="journal article" date="2022" name="Int. J. Syst. Evol. Microbiol.">
        <title>Miniphocaeibacter halophilus sp. nov., an ammonium-tolerant acetate-producing bacterium isolated from a biogas system.</title>
        <authorList>
            <person name="Schnurer A."/>
            <person name="Singh A."/>
            <person name="Bi S."/>
            <person name="Qiao W."/>
            <person name="Westerholm M."/>
        </authorList>
    </citation>
    <scope>NUCLEOTIDE SEQUENCE [LARGE SCALE GENOMIC DNA]</scope>
    <source>
        <strain evidence="1 2">AMB_01</strain>
    </source>
</reference>
<keyword evidence="2" id="KW-1185">Reference proteome</keyword>